<dbReference type="KEGG" id="nau:109243235"/>
<dbReference type="OrthoDB" id="8062037at2759"/>
<evidence type="ECO:0000256" key="5">
    <source>
        <dbReference type="ARBA" id="ARBA00022771"/>
    </source>
</evidence>
<evidence type="ECO:0000256" key="1">
    <source>
        <dbReference type="ARBA" id="ARBA00000900"/>
    </source>
</evidence>
<evidence type="ECO:0000313" key="11">
    <source>
        <dbReference type="EMBL" id="OIT35540.1"/>
    </source>
</evidence>
<comment type="catalytic activity">
    <reaction evidence="1">
        <text>S-ubiquitinyl-[E2 ubiquitin-conjugating enzyme]-L-cysteine + [acceptor protein]-L-lysine = [E2 ubiquitin-conjugating enzyme]-L-cysteine + N(6)-ubiquitinyl-[acceptor protein]-L-lysine.</text>
        <dbReference type="EC" id="2.3.2.27"/>
    </reaction>
</comment>
<name>A0A314L1Q2_NICAT</name>
<dbReference type="GO" id="GO:0008270">
    <property type="term" value="F:zinc ion binding"/>
    <property type="evidence" value="ECO:0007669"/>
    <property type="project" value="UniProtKB-KW"/>
</dbReference>
<dbReference type="Proteomes" id="UP000187609">
    <property type="component" value="Unassembled WGS sequence"/>
</dbReference>
<protein>
    <recommendedName>
        <fullName evidence="2">RING-type E3 ubiquitin transferase</fullName>
        <ecNumber evidence="2">2.3.2.27</ecNumber>
    </recommendedName>
</protein>
<dbReference type="InterPro" id="IPR001841">
    <property type="entry name" value="Znf_RING"/>
</dbReference>
<keyword evidence="7" id="KW-0862">Zinc</keyword>
<evidence type="ECO:0000256" key="2">
    <source>
        <dbReference type="ARBA" id="ARBA00012483"/>
    </source>
</evidence>
<evidence type="ECO:0000256" key="6">
    <source>
        <dbReference type="ARBA" id="ARBA00022786"/>
    </source>
</evidence>
<evidence type="ECO:0000313" key="12">
    <source>
        <dbReference type="Proteomes" id="UP000187609"/>
    </source>
</evidence>
<keyword evidence="4" id="KW-0479">Metal-binding</keyword>
<gene>
    <name evidence="11" type="ORF">A4A49_10503</name>
</gene>
<dbReference type="GO" id="GO:0061630">
    <property type="term" value="F:ubiquitin protein ligase activity"/>
    <property type="evidence" value="ECO:0007669"/>
    <property type="project" value="UniProtKB-EC"/>
</dbReference>
<feature type="compositionally biased region" description="Polar residues" evidence="9">
    <location>
        <begin position="205"/>
        <end position="215"/>
    </location>
</feature>
<keyword evidence="6" id="KW-0833">Ubl conjugation pathway</keyword>
<evidence type="ECO:0000259" key="10">
    <source>
        <dbReference type="PROSITE" id="PS50089"/>
    </source>
</evidence>
<dbReference type="Gene3D" id="3.30.40.10">
    <property type="entry name" value="Zinc/RING finger domain, C3HC4 (zinc finger)"/>
    <property type="match status" value="1"/>
</dbReference>
<dbReference type="SMR" id="A0A314L1Q2"/>
<dbReference type="Gramene" id="OIT35540">
    <property type="protein sequence ID" value="OIT35540"/>
    <property type="gene ID" value="A4A49_10503"/>
</dbReference>
<comment type="caution">
    <text evidence="11">The sequence shown here is derived from an EMBL/GenBank/DDBJ whole genome shotgun (WGS) entry which is preliminary data.</text>
</comment>
<dbReference type="PANTHER" id="PTHR15710">
    <property type="entry name" value="E3 UBIQUITIN-PROTEIN LIGASE PRAJA"/>
    <property type="match status" value="1"/>
</dbReference>
<keyword evidence="5 8" id="KW-0863">Zinc-finger</keyword>
<reference evidence="11" key="1">
    <citation type="submission" date="2016-11" db="EMBL/GenBank/DDBJ databases">
        <title>The genome of Nicotiana attenuata.</title>
        <authorList>
            <person name="Xu S."/>
            <person name="Brockmoeller T."/>
            <person name="Gaquerel E."/>
            <person name="Navarro A."/>
            <person name="Kuhl H."/>
            <person name="Gase K."/>
            <person name="Ling Z."/>
            <person name="Zhou W."/>
            <person name="Kreitzer C."/>
            <person name="Stanke M."/>
            <person name="Tang H."/>
            <person name="Lyons E."/>
            <person name="Pandey P."/>
            <person name="Pandey S.P."/>
            <person name="Timmermann B."/>
            <person name="Baldwin I.T."/>
        </authorList>
    </citation>
    <scope>NUCLEOTIDE SEQUENCE [LARGE SCALE GENOMIC DNA]</scope>
    <source>
        <strain evidence="11">UT</strain>
    </source>
</reference>
<evidence type="ECO:0000256" key="4">
    <source>
        <dbReference type="ARBA" id="ARBA00022723"/>
    </source>
</evidence>
<evidence type="ECO:0000256" key="8">
    <source>
        <dbReference type="PROSITE-ProRule" id="PRU00175"/>
    </source>
</evidence>
<dbReference type="FunFam" id="3.30.40.10:FF:000127">
    <property type="entry name" value="E3 ubiquitin-protein ligase RNF181"/>
    <property type="match status" value="1"/>
</dbReference>
<evidence type="ECO:0000256" key="7">
    <source>
        <dbReference type="ARBA" id="ARBA00022833"/>
    </source>
</evidence>
<dbReference type="InterPro" id="IPR013083">
    <property type="entry name" value="Znf_RING/FYVE/PHD"/>
</dbReference>
<dbReference type="SUPFAM" id="SSF57850">
    <property type="entry name" value="RING/U-box"/>
    <property type="match status" value="1"/>
</dbReference>
<evidence type="ECO:0000256" key="9">
    <source>
        <dbReference type="SAM" id="MobiDB-lite"/>
    </source>
</evidence>
<feature type="compositionally biased region" description="Low complexity" evidence="9">
    <location>
        <begin position="225"/>
        <end position="247"/>
    </location>
</feature>
<organism evidence="11 12">
    <name type="scientific">Nicotiana attenuata</name>
    <name type="common">Coyote tobacco</name>
    <dbReference type="NCBI Taxonomy" id="49451"/>
    <lineage>
        <taxon>Eukaryota</taxon>
        <taxon>Viridiplantae</taxon>
        <taxon>Streptophyta</taxon>
        <taxon>Embryophyta</taxon>
        <taxon>Tracheophyta</taxon>
        <taxon>Spermatophyta</taxon>
        <taxon>Magnoliopsida</taxon>
        <taxon>eudicotyledons</taxon>
        <taxon>Gunneridae</taxon>
        <taxon>Pentapetalae</taxon>
        <taxon>asterids</taxon>
        <taxon>lamiids</taxon>
        <taxon>Solanales</taxon>
        <taxon>Solanaceae</taxon>
        <taxon>Nicotianoideae</taxon>
        <taxon>Nicotianeae</taxon>
        <taxon>Nicotiana</taxon>
    </lineage>
</organism>
<keyword evidence="12" id="KW-1185">Reference proteome</keyword>
<feature type="region of interest" description="Disordered" evidence="9">
    <location>
        <begin position="205"/>
        <end position="266"/>
    </location>
</feature>
<proteinExistence type="predicted"/>
<dbReference type="PANTHER" id="PTHR15710:SF132">
    <property type="entry name" value="E3 UBIQUITIN-PROTEIN LIGASE MPSR1"/>
    <property type="match status" value="1"/>
</dbReference>
<dbReference type="EMBL" id="MJEQ01000546">
    <property type="protein sequence ID" value="OIT35540.1"/>
    <property type="molecule type" value="Genomic_DNA"/>
</dbReference>
<keyword evidence="3" id="KW-0808">Transferase</keyword>
<dbReference type="GO" id="GO:0005737">
    <property type="term" value="C:cytoplasm"/>
    <property type="evidence" value="ECO:0007669"/>
    <property type="project" value="TreeGrafter"/>
</dbReference>
<dbReference type="PROSITE" id="PS50089">
    <property type="entry name" value="ZF_RING_2"/>
    <property type="match status" value="1"/>
</dbReference>
<accession>A0A314L1Q2</accession>
<evidence type="ECO:0000256" key="3">
    <source>
        <dbReference type="ARBA" id="ARBA00022679"/>
    </source>
</evidence>
<sequence>MASSNIPSLEELSAIGARALLHQFILNPSENQREVTVLVNSRNGSVTFIEGSFNLDNFLSKDDPLPASEESIDSMPAVKIVEEGVECAICLLEFEVGGEAKEMPCKHKYHVDCVDKWLKINGSCPICRYKMPVDEENKVIEVNDENVDDSSRERRSDAPIVFHVFFGRDRNVYSDFNSNLIGQRESEETSIDHRNVYLNSDWNSRAQNMDMSNSDGQRESEEMSTDTNVYSDSDSNSNSIVQNIDISTAARDGDESSGQDMDMNRD</sequence>
<feature type="domain" description="RING-type" evidence="10">
    <location>
        <begin position="87"/>
        <end position="128"/>
    </location>
</feature>
<dbReference type="SMART" id="SM00184">
    <property type="entry name" value="RING"/>
    <property type="match status" value="1"/>
</dbReference>
<dbReference type="GO" id="GO:0016567">
    <property type="term" value="P:protein ubiquitination"/>
    <property type="evidence" value="ECO:0007669"/>
    <property type="project" value="TreeGrafter"/>
</dbReference>
<dbReference type="AlphaFoldDB" id="A0A314L1Q2"/>
<dbReference type="EC" id="2.3.2.27" evidence="2"/>
<dbReference type="Pfam" id="PF13639">
    <property type="entry name" value="zf-RING_2"/>
    <property type="match status" value="1"/>
</dbReference>